<gene>
    <name evidence="1" type="ORF">MYCIT1_LOCUS26165</name>
</gene>
<dbReference type="Proteomes" id="UP001295794">
    <property type="component" value="Unassembled WGS sequence"/>
</dbReference>
<sequence length="305" mass="33766">MGPWVTQDSHRSSKWVLCGSRWVSGPVQVGPAGNRTHVLAVLDDDGSYIHVLYDVGGGSRWVPYTGVPRDFQYAPALITNTNSSRSLTMTCSLSASVEDGGATKWTTMVDGDSSDDTAHCIVCHRLFASTEQRNEHLGGDICQWTARFRKLPFPESPEAVDKLRAENATERLAHLKESDERFINMGILYYAQQQGLAIPTIHLGLRRSPAPPSGSGTPTPLAASTEWRYLSAPGNPDLDELLRSMNPGLELKQQALDCLADYYSTPTDKTCDVWEIPQEVESPEVRAILREWTHMSFEEWATSLA</sequence>
<organism evidence="1 2">
    <name type="scientific">Mycena citricolor</name>
    <dbReference type="NCBI Taxonomy" id="2018698"/>
    <lineage>
        <taxon>Eukaryota</taxon>
        <taxon>Fungi</taxon>
        <taxon>Dikarya</taxon>
        <taxon>Basidiomycota</taxon>
        <taxon>Agaricomycotina</taxon>
        <taxon>Agaricomycetes</taxon>
        <taxon>Agaricomycetidae</taxon>
        <taxon>Agaricales</taxon>
        <taxon>Marasmiineae</taxon>
        <taxon>Mycenaceae</taxon>
        <taxon>Mycena</taxon>
    </lineage>
</organism>
<dbReference type="AlphaFoldDB" id="A0AAD2Q597"/>
<proteinExistence type="predicted"/>
<evidence type="ECO:0000313" key="1">
    <source>
        <dbReference type="EMBL" id="CAK5277270.1"/>
    </source>
</evidence>
<dbReference type="EMBL" id="CAVNYO010000419">
    <property type="protein sequence ID" value="CAK5277270.1"/>
    <property type="molecule type" value="Genomic_DNA"/>
</dbReference>
<accession>A0AAD2Q597</accession>
<name>A0AAD2Q597_9AGAR</name>
<evidence type="ECO:0000313" key="2">
    <source>
        <dbReference type="Proteomes" id="UP001295794"/>
    </source>
</evidence>
<comment type="caution">
    <text evidence="1">The sequence shown here is derived from an EMBL/GenBank/DDBJ whole genome shotgun (WGS) entry which is preliminary data.</text>
</comment>
<protein>
    <submittedName>
        <fullName evidence="1">Uncharacterized protein</fullName>
    </submittedName>
</protein>
<reference evidence="1" key="1">
    <citation type="submission" date="2023-11" db="EMBL/GenBank/DDBJ databases">
        <authorList>
            <person name="De Vega J J."/>
            <person name="De Vega J J."/>
        </authorList>
    </citation>
    <scope>NUCLEOTIDE SEQUENCE</scope>
</reference>
<keyword evidence="2" id="KW-1185">Reference proteome</keyword>